<dbReference type="Proteomes" id="UP000436694">
    <property type="component" value="Unassembled WGS sequence"/>
</dbReference>
<dbReference type="Gene3D" id="3.40.50.1820">
    <property type="entry name" value="alpha/beta hydrolase"/>
    <property type="match status" value="1"/>
</dbReference>
<dbReference type="InterPro" id="IPR051044">
    <property type="entry name" value="MAG_DAG_Lipase"/>
</dbReference>
<keyword evidence="2" id="KW-0378">Hydrolase</keyword>
<evidence type="ECO:0000313" key="2">
    <source>
        <dbReference type="EMBL" id="MQY42696.1"/>
    </source>
</evidence>
<dbReference type="InterPro" id="IPR022742">
    <property type="entry name" value="Hydrolase_4"/>
</dbReference>
<dbReference type="Pfam" id="PF12146">
    <property type="entry name" value="Hydrolase_4"/>
    <property type="match status" value="1"/>
</dbReference>
<evidence type="ECO:0000259" key="1">
    <source>
        <dbReference type="Pfam" id="PF12146"/>
    </source>
</evidence>
<protein>
    <submittedName>
        <fullName evidence="2">Alpha/beta fold hydrolase</fullName>
    </submittedName>
</protein>
<dbReference type="GO" id="GO:0016787">
    <property type="term" value="F:hydrolase activity"/>
    <property type="evidence" value="ECO:0007669"/>
    <property type="project" value="UniProtKB-KW"/>
</dbReference>
<gene>
    <name evidence="2" type="ORF">GG681_08575</name>
</gene>
<proteinExistence type="predicted"/>
<dbReference type="PANTHER" id="PTHR11614">
    <property type="entry name" value="PHOSPHOLIPASE-RELATED"/>
    <property type="match status" value="1"/>
</dbReference>
<organism evidence="2 3">
    <name type="scientific">Tritonibacter aquimaris</name>
    <dbReference type="NCBI Taxonomy" id="2663379"/>
    <lineage>
        <taxon>Bacteria</taxon>
        <taxon>Pseudomonadati</taxon>
        <taxon>Pseudomonadota</taxon>
        <taxon>Alphaproteobacteria</taxon>
        <taxon>Rhodobacterales</taxon>
        <taxon>Paracoccaceae</taxon>
        <taxon>Tritonibacter</taxon>
    </lineage>
</organism>
<dbReference type="InterPro" id="IPR029058">
    <property type="entry name" value="AB_hydrolase_fold"/>
</dbReference>
<keyword evidence="3" id="KW-1185">Reference proteome</keyword>
<accession>A0A844AZX3</accession>
<name>A0A844AZX3_9RHOB</name>
<sequence length="317" mass="35192">MNAPMLQPAPLHADIARGPDGGTAYWLPTRDGLQLRAGLWPAPDTAQGTVLLFPGRTEYIEKYGDTAAFFATQGFATFAIDWRGQGLADRLLSNALLGHVDHFQKYQHDVDAMIETAKRLELPKPWYLLAHSMGGAIGLRALYEDLPVKAAAFSAPMWDIGLAQPLRSLAFGIGAFSNLFGFGQHLAPSTSIKPYVNLQGFTGNLLTNDRDMYQMLRDHLSAVPELALSGPTINWVYEGLRECRELAKRPAPGVPGFCTLGRQEEIVSTTAIHQRMDSWSEGELHVIDKVRHEVLMENPDLRHSVLTDICTFFQKHR</sequence>
<comment type="caution">
    <text evidence="2">The sequence shown here is derived from an EMBL/GenBank/DDBJ whole genome shotgun (WGS) entry which is preliminary data.</text>
</comment>
<reference evidence="2 3" key="1">
    <citation type="submission" date="2019-10" db="EMBL/GenBank/DDBJ databases">
        <title>Epibacterium sp. nov., isolated from seawater.</title>
        <authorList>
            <person name="Zhang X."/>
            <person name="Li N."/>
        </authorList>
    </citation>
    <scope>NUCLEOTIDE SEQUENCE [LARGE SCALE GENOMIC DNA]</scope>
    <source>
        <strain evidence="2 3">SM1969</strain>
    </source>
</reference>
<dbReference type="EMBL" id="WIXK01000004">
    <property type="protein sequence ID" value="MQY42696.1"/>
    <property type="molecule type" value="Genomic_DNA"/>
</dbReference>
<dbReference type="AlphaFoldDB" id="A0A844AZX3"/>
<feature type="domain" description="Serine aminopeptidase S33" evidence="1">
    <location>
        <begin position="46"/>
        <end position="298"/>
    </location>
</feature>
<evidence type="ECO:0000313" key="3">
    <source>
        <dbReference type="Proteomes" id="UP000436694"/>
    </source>
</evidence>
<dbReference type="SUPFAM" id="SSF53474">
    <property type="entry name" value="alpha/beta-Hydrolases"/>
    <property type="match status" value="1"/>
</dbReference>